<reference evidence="2 3" key="1">
    <citation type="submission" date="2016-03" db="EMBL/GenBank/DDBJ databases">
        <title>Complete genome of Aminobacter aminovorans KCTC 2477.</title>
        <authorList>
            <person name="Kim K.M."/>
        </authorList>
    </citation>
    <scope>NUCLEOTIDE SEQUENCE [LARGE SCALE GENOMIC DNA]</scope>
    <source>
        <strain evidence="2 3">KCTC 2477</strain>
    </source>
</reference>
<name>A0AAC8YTZ1_AMIAI</name>
<feature type="signal peptide" evidence="1">
    <location>
        <begin position="1"/>
        <end position="24"/>
    </location>
</feature>
<evidence type="ECO:0000313" key="2">
    <source>
        <dbReference type="EMBL" id="AMS44154.1"/>
    </source>
</evidence>
<dbReference type="KEGG" id="aak:AA2016_5248"/>
<keyword evidence="1" id="KW-0732">Signal</keyword>
<dbReference type="AlphaFoldDB" id="A0AAC8YTZ1"/>
<sequence length="83" mass="8695">MKKLTNTLLATALALSMGSTFALAFNADDTNPNNDQGQAKAIANCVDNIAKQNANGQTGSNTGSANDKKQLNTAVTNCDQFWS</sequence>
<dbReference type="Proteomes" id="UP000075755">
    <property type="component" value="Chromosome"/>
</dbReference>
<evidence type="ECO:0008006" key="4">
    <source>
        <dbReference type="Google" id="ProtNLM"/>
    </source>
</evidence>
<dbReference type="RefSeq" id="WP_157097164.1">
    <property type="nucleotide sequence ID" value="NZ_JACICB010000006.1"/>
</dbReference>
<gene>
    <name evidence="2" type="ORF">AA2016_5248</name>
</gene>
<proteinExistence type="predicted"/>
<organism evidence="2 3">
    <name type="scientific">Aminobacter aminovorans</name>
    <name type="common">Chelatobacter heintzii</name>
    <dbReference type="NCBI Taxonomy" id="83263"/>
    <lineage>
        <taxon>Bacteria</taxon>
        <taxon>Pseudomonadati</taxon>
        <taxon>Pseudomonadota</taxon>
        <taxon>Alphaproteobacteria</taxon>
        <taxon>Hyphomicrobiales</taxon>
        <taxon>Phyllobacteriaceae</taxon>
        <taxon>Aminobacter</taxon>
    </lineage>
</organism>
<dbReference type="EMBL" id="CP015005">
    <property type="protein sequence ID" value="AMS44154.1"/>
    <property type="molecule type" value="Genomic_DNA"/>
</dbReference>
<evidence type="ECO:0000256" key="1">
    <source>
        <dbReference type="SAM" id="SignalP"/>
    </source>
</evidence>
<feature type="chain" id="PRO_5042128936" description="Secreted protein" evidence="1">
    <location>
        <begin position="25"/>
        <end position="83"/>
    </location>
</feature>
<accession>A0AAC8YTZ1</accession>
<protein>
    <recommendedName>
        <fullName evidence="4">Secreted protein</fullName>
    </recommendedName>
</protein>
<evidence type="ECO:0000313" key="3">
    <source>
        <dbReference type="Proteomes" id="UP000075755"/>
    </source>
</evidence>